<sequence>MRIYAYKQSAMSNEFCAISSGRPPPLTDATIELVAGRFAVLAEPMRLRLIHALFGGEKSVSALVEESEGTQTNVSRHLQTLMHANMIARRKEGHQVFYRITDPSIAHLCELVCGSLKQQLTHQAEAFES</sequence>
<dbReference type="PROSITE" id="PS50987">
    <property type="entry name" value="HTH_ARSR_2"/>
    <property type="match status" value="1"/>
</dbReference>
<evidence type="ECO:0000256" key="1">
    <source>
        <dbReference type="ARBA" id="ARBA00023015"/>
    </source>
</evidence>
<evidence type="ECO:0000256" key="2">
    <source>
        <dbReference type="ARBA" id="ARBA00023125"/>
    </source>
</evidence>
<dbReference type="AlphaFoldDB" id="B1ZSP4"/>
<protein>
    <submittedName>
        <fullName evidence="5">Transcriptional regulator, ArsR family</fullName>
    </submittedName>
</protein>
<dbReference type="PANTHER" id="PTHR43132">
    <property type="entry name" value="ARSENICAL RESISTANCE OPERON REPRESSOR ARSR-RELATED"/>
    <property type="match status" value="1"/>
</dbReference>
<dbReference type="SUPFAM" id="SSF46785">
    <property type="entry name" value="Winged helix' DNA-binding domain"/>
    <property type="match status" value="1"/>
</dbReference>
<dbReference type="HOGENOM" id="CLU_097806_6_1_0"/>
<dbReference type="KEGG" id="ote:Oter_1459"/>
<name>B1ZSP4_OPITP</name>
<proteinExistence type="predicted"/>
<dbReference type="InterPro" id="IPR011991">
    <property type="entry name" value="ArsR-like_HTH"/>
</dbReference>
<dbReference type="Gene3D" id="1.10.10.10">
    <property type="entry name" value="Winged helix-like DNA-binding domain superfamily/Winged helix DNA-binding domain"/>
    <property type="match status" value="1"/>
</dbReference>
<keyword evidence="1" id="KW-0805">Transcription regulation</keyword>
<dbReference type="Pfam" id="PF01022">
    <property type="entry name" value="HTH_5"/>
    <property type="match status" value="1"/>
</dbReference>
<feature type="domain" description="HTH arsR-type" evidence="4">
    <location>
        <begin position="26"/>
        <end position="123"/>
    </location>
</feature>
<evidence type="ECO:0000313" key="6">
    <source>
        <dbReference type="Proteomes" id="UP000007013"/>
    </source>
</evidence>
<keyword evidence="2" id="KW-0238">DNA-binding</keyword>
<dbReference type="InterPro" id="IPR001845">
    <property type="entry name" value="HTH_ArsR_DNA-bd_dom"/>
</dbReference>
<dbReference type="CDD" id="cd00090">
    <property type="entry name" value="HTH_ARSR"/>
    <property type="match status" value="1"/>
</dbReference>
<keyword evidence="6" id="KW-1185">Reference proteome</keyword>
<dbReference type="SMART" id="SM00418">
    <property type="entry name" value="HTH_ARSR"/>
    <property type="match status" value="1"/>
</dbReference>
<dbReference type="EMBL" id="CP001032">
    <property type="protein sequence ID" value="ACB74743.1"/>
    <property type="molecule type" value="Genomic_DNA"/>
</dbReference>
<dbReference type="PANTHER" id="PTHR43132:SF9">
    <property type="entry name" value="ARSR FAMILY TRANSCRIPTIONAL REGULATORY PROTEIN"/>
    <property type="match status" value="1"/>
</dbReference>
<dbReference type="InterPro" id="IPR036388">
    <property type="entry name" value="WH-like_DNA-bd_sf"/>
</dbReference>
<evidence type="ECO:0000313" key="5">
    <source>
        <dbReference type="EMBL" id="ACB74743.1"/>
    </source>
</evidence>
<dbReference type="InterPro" id="IPR051011">
    <property type="entry name" value="Metal_resp_trans_reg"/>
</dbReference>
<dbReference type="PRINTS" id="PR00778">
    <property type="entry name" value="HTHARSR"/>
</dbReference>
<evidence type="ECO:0000259" key="4">
    <source>
        <dbReference type="PROSITE" id="PS50987"/>
    </source>
</evidence>
<dbReference type="Proteomes" id="UP000007013">
    <property type="component" value="Chromosome"/>
</dbReference>
<accession>B1ZSP4</accession>
<evidence type="ECO:0000256" key="3">
    <source>
        <dbReference type="ARBA" id="ARBA00023163"/>
    </source>
</evidence>
<reference evidence="5 6" key="1">
    <citation type="journal article" date="2011" name="J. Bacteriol.">
        <title>Genome sequence of the verrucomicrobium Opitutus terrae PB90-1, an abundant inhabitant of rice paddy soil ecosystems.</title>
        <authorList>
            <person name="van Passel M.W."/>
            <person name="Kant R."/>
            <person name="Palva A."/>
            <person name="Copeland A."/>
            <person name="Lucas S."/>
            <person name="Lapidus A."/>
            <person name="Glavina del Rio T."/>
            <person name="Pitluck S."/>
            <person name="Goltsman E."/>
            <person name="Clum A."/>
            <person name="Sun H."/>
            <person name="Schmutz J."/>
            <person name="Larimer F.W."/>
            <person name="Land M.L."/>
            <person name="Hauser L."/>
            <person name="Kyrpides N."/>
            <person name="Mikhailova N."/>
            <person name="Richardson P.P."/>
            <person name="Janssen P.H."/>
            <person name="de Vos W.M."/>
            <person name="Smidt H."/>
        </authorList>
    </citation>
    <scope>NUCLEOTIDE SEQUENCE [LARGE SCALE GENOMIC DNA]</scope>
    <source>
        <strain evidence="6">DSM 11246 / JCM 15787 / PB90-1</strain>
    </source>
</reference>
<gene>
    <name evidence="5" type="ordered locus">Oter_1459</name>
</gene>
<dbReference type="GO" id="GO:0003677">
    <property type="term" value="F:DNA binding"/>
    <property type="evidence" value="ECO:0007669"/>
    <property type="project" value="UniProtKB-KW"/>
</dbReference>
<dbReference type="InterPro" id="IPR036390">
    <property type="entry name" value="WH_DNA-bd_sf"/>
</dbReference>
<dbReference type="NCBIfam" id="NF033788">
    <property type="entry name" value="HTH_metalloreg"/>
    <property type="match status" value="1"/>
</dbReference>
<dbReference type="STRING" id="452637.Oter_1459"/>
<dbReference type="eggNOG" id="COG0640">
    <property type="taxonomic scope" value="Bacteria"/>
</dbReference>
<keyword evidence="3" id="KW-0804">Transcription</keyword>
<organism evidence="5 6">
    <name type="scientific">Opitutus terrae (strain DSM 11246 / JCM 15787 / PB90-1)</name>
    <dbReference type="NCBI Taxonomy" id="452637"/>
    <lineage>
        <taxon>Bacteria</taxon>
        <taxon>Pseudomonadati</taxon>
        <taxon>Verrucomicrobiota</taxon>
        <taxon>Opitutia</taxon>
        <taxon>Opitutales</taxon>
        <taxon>Opitutaceae</taxon>
        <taxon>Opitutus</taxon>
    </lineage>
</organism>
<dbReference type="GO" id="GO:0003700">
    <property type="term" value="F:DNA-binding transcription factor activity"/>
    <property type="evidence" value="ECO:0007669"/>
    <property type="project" value="InterPro"/>
</dbReference>